<feature type="domain" description="Amine oxidase" evidence="2">
    <location>
        <begin position="54"/>
        <end position="463"/>
    </location>
</feature>
<evidence type="ECO:0000313" key="4">
    <source>
        <dbReference type="Proteomes" id="UP000297693"/>
    </source>
</evidence>
<evidence type="ECO:0000259" key="2">
    <source>
        <dbReference type="Pfam" id="PF01593"/>
    </source>
</evidence>
<comment type="similarity">
    <text evidence="1">Belongs to the flavin monoamine oxidase family.</text>
</comment>
<dbReference type="Pfam" id="PF01593">
    <property type="entry name" value="Amino_oxidase"/>
    <property type="match status" value="1"/>
</dbReference>
<gene>
    <name evidence="3" type="ORF">EHQ58_15965</name>
</gene>
<evidence type="ECO:0000313" key="3">
    <source>
        <dbReference type="EMBL" id="TGL56691.1"/>
    </source>
</evidence>
<keyword evidence="4" id="KW-1185">Reference proteome</keyword>
<dbReference type="InterPro" id="IPR050703">
    <property type="entry name" value="Flavin_MAO"/>
</dbReference>
<dbReference type="AlphaFoldDB" id="A0A4R9JWH1"/>
<dbReference type="InterPro" id="IPR036188">
    <property type="entry name" value="FAD/NAD-bd_sf"/>
</dbReference>
<proteinExistence type="inferred from homology"/>
<dbReference type="RefSeq" id="WP_135624909.1">
    <property type="nucleotide sequence ID" value="NZ_RQGD01000045.1"/>
</dbReference>
<dbReference type="OrthoDB" id="337830at2"/>
<name>A0A4R9JWH1_9LEPT</name>
<dbReference type="SUPFAM" id="SSF51905">
    <property type="entry name" value="FAD/NAD(P)-binding domain"/>
    <property type="match status" value="1"/>
</dbReference>
<dbReference type="GO" id="GO:0016491">
    <property type="term" value="F:oxidoreductase activity"/>
    <property type="evidence" value="ECO:0007669"/>
    <property type="project" value="InterPro"/>
</dbReference>
<protein>
    <submittedName>
        <fullName evidence="3">FAD-binding protein</fullName>
    </submittedName>
</protein>
<dbReference type="InterPro" id="IPR002937">
    <property type="entry name" value="Amino_oxidase"/>
</dbReference>
<dbReference type="PANTHER" id="PTHR43563:SF1">
    <property type="entry name" value="AMINE OXIDASE [FLAVIN-CONTAINING] B"/>
    <property type="match status" value="1"/>
</dbReference>
<dbReference type="Gene3D" id="3.50.50.60">
    <property type="entry name" value="FAD/NAD(P)-binding domain"/>
    <property type="match status" value="1"/>
</dbReference>
<comment type="caution">
    <text evidence="3">The sequence shown here is derived from an EMBL/GenBank/DDBJ whole genome shotgun (WGS) entry which is preliminary data.</text>
</comment>
<accession>A0A4R9JWH1</accession>
<dbReference type="EMBL" id="RQGD01000045">
    <property type="protein sequence ID" value="TGL56691.1"/>
    <property type="molecule type" value="Genomic_DNA"/>
</dbReference>
<dbReference type="PANTHER" id="PTHR43563">
    <property type="entry name" value="AMINE OXIDASE"/>
    <property type="match status" value="1"/>
</dbReference>
<organism evidence="3 4">
    <name type="scientific">Leptospira ognonensis</name>
    <dbReference type="NCBI Taxonomy" id="2484945"/>
    <lineage>
        <taxon>Bacteria</taxon>
        <taxon>Pseudomonadati</taxon>
        <taxon>Spirochaetota</taxon>
        <taxon>Spirochaetia</taxon>
        <taxon>Leptospirales</taxon>
        <taxon>Leptospiraceae</taxon>
        <taxon>Leptospira</taxon>
    </lineage>
</organism>
<evidence type="ECO:0000256" key="1">
    <source>
        <dbReference type="ARBA" id="ARBA00005995"/>
    </source>
</evidence>
<reference evidence="3" key="1">
    <citation type="journal article" date="2019" name="PLoS Negl. Trop. Dis.">
        <title>Revisiting the worldwide diversity of Leptospira species in the environment.</title>
        <authorList>
            <person name="Vincent A.T."/>
            <person name="Schiettekatte O."/>
            <person name="Bourhy P."/>
            <person name="Veyrier F.J."/>
            <person name="Picardeau M."/>
        </authorList>
    </citation>
    <scope>NUCLEOTIDE SEQUENCE [LARGE SCALE GENOMIC DNA]</scope>
    <source>
        <strain evidence="3">201702476</strain>
    </source>
</reference>
<dbReference type="Proteomes" id="UP000297693">
    <property type="component" value="Unassembled WGS sequence"/>
</dbReference>
<sequence length="463" mass="50263">MNRKDFLKKLSITGTLLTLAKSSDSFGQTESRTEVKAPTKTNPSKKAIVLGGGLSGLYAAYLLKQSGYQVSLVERGERLGGRIATFTDKTLGITQDLGGEWIGEGQSDIKSLTKQLGLTLKSSPLAAKFKLRNEGGTSLVNISPSSIETLEKVIELHKSLGESQKQGLDRINFAAYARYQGIADEEVKSINEVYRVLLGGDLTQISSESLLSDLSSQESALRPEYFISGGAENMIKGLAELLGPETEISLGDSVTKVSQIKNSVQVDLASGKVIKANVLICTIPPQSILDIKWTPSLPKDIVYSSLRMQSGRLVKNLILCKSKETFSPFLNVTDTPAQTMYLSTPEAIGENAFAITTLTSGDRALLFEKASDNQRKVLLKLSLQEQKQLEAAEPLENGFIFHSFKKHTGHSGFVSLFPAGSFGIKDPWFESYERVFFAGEHLAKHSGTMDAALSSAIQAVSRI</sequence>